<dbReference type="SUPFAM" id="SSF50447">
    <property type="entry name" value="Translation proteins"/>
    <property type="match status" value="1"/>
</dbReference>
<feature type="transmembrane region" description="Helical" evidence="5">
    <location>
        <begin position="189"/>
        <end position="206"/>
    </location>
</feature>
<evidence type="ECO:0000256" key="4">
    <source>
        <dbReference type="ARBA" id="ARBA00023134"/>
    </source>
</evidence>
<evidence type="ECO:0000256" key="1">
    <source>
        <dbReference type="ARBA" id="ARBA00005454"/>
    </source>
</evidence>
<dbReference type="Gene3D" id="3.30.70.2570">
    <property type="entry name" value="Elongation factor 4, C-terminal domain"/>
    <property type="match status" value="1"/>
</dbReference>
<keyword evidence="3" id="KW-0378">Hydrolase</keyword>
<dbReference type="InterPro" id="IPR000640">
    <property type="entry name" value="EFG_V-like"/>
</dbReference>
<evidence type="ECO:0000256" key="2">
    <source>
        <dbReference type="ARBA" id="ARBA00022741"/>
    </source>
</evidence>
<proteinExistence type="inferred from homology"/>
<dbReference type="GO" id="GO:0005525">
    <property type="term" value="F:GTP binding"/>
    <property type="evidence" value="ECO:0007669"/>
    <property type="project" value="UniProtKB-KW"/>
</dbReference>
<keyword evidence="4" id="KW-0342">GTP-binding</keyword>
<dbReference type="InterPro" id="IPR006297">
    <property type="entry name" value="EF-4"/>
</dbReference>
<keyword evidence="5" id="KW-1133">Transmembrane helix</keyword>
<dbReference type="PANTHER" id="PTHR43512">
    <property type="entry name" value="TRANSLATION FACTOR GUF1-RELATED"/>
    <property type="match status" value="1"/>
</dbReference>
<dbReference type="Pfam" id="PF06421">
    <property type="entry name" value="LepA_C"/>
    <property type="match status" value="1"/>
</dbReference>
<dbReference type="AlphaFoldDB" id="A0A9J7YBA3"/>
<dbReference type="InterPro" id="IPR038363">
    <property type="entry name" value="LepA_C_sf"/>
</dbReference>
<comment type="similarity">
    <text evidence="1">Belongs to the TRAFAC class translation factor GTPase superfamily. Classic translation factor GTPase family. LepA subfamily.</text>
</comment>
<organism evidence="8 9">
    <name type="scientific">Cyprinus carpio carpio</name>
    <dbReference type="NCBI Taxonomy" id="630221"/>
    <lineage>
        <taxon>Eukaryota</taxon>
        <taxon>Metazoa</taxon>
        <taxon>Chordata</taxon>
        <taxon>Craniata</taxon>
        <taxon>Vertebrata</taxon>
        <taxon>Euteleostomi</taxon>
        <taxon>Actinopterygii</taxon>
        <taxon>Neopterygii</taxon>
        <taxon>Teleostei</taxon>
        <taxon>Ostariophysi</taxon>
        <taxon>Cypriniformes</taxon>
        <taxon>Cyprinidae</taxon>
        <taxon>Cyprininae</taxon>
        <taxon>Cyprinus</taxon>
    </lineage>
</organism>
<keyword evidence="5" id="KW-0812">Transmembrane</keyword>
<dbReference type="PANTHER" id="PTHR43512:SF7">
    <property type="entry name" value="TRANSLATION FACTOR GUF1, MITOCHONDRIAL"/>
    <property type="match status" value="1"/>
</dbReference>
<feature type="domain" description="GTP-binding protein LepA C-terminal" evidence="7">
    <location>
        <begin position="290"/>
        <end position="384"/>
    </location>
</feature>
<dbReference type="GO" id="GO:0016787">
    <property type="term" value="F:hydrolase activity"/>
    <property type="evidence" value="ECO:0007669"/>
    <property type="project" value="UniProtKB-KW"/>
</dbReference>
<evidence type="ECO:0000256" key="3">
    <source>
        <dbReference type="ARBA" id="ARBA00022801"/>
    </source>
</evidence>
<dbReference type="FunFam" id="3.30.70.2570:FF:000001">
    <property type="entry name" value="Translation factor GUF1, mitochondrial"/>
    <property type="match status" value="1"/>
</dbReference>
<reference evidence="8" key="1">
    <citation type="submission" date="2025-08" db="UniProtKB">
        <authorList>
            <consortium name="Ensembl"/>
        </authorList>
    </citation>
    <scope>IDENTIFICATION</scope>
</reference>
<dbReference type="GO" id="GO:0097177">
    <property type="term" value="F:mitochondrial ribosome binding"/>
    <property type="evidence" value="ECO:0007669"/>
    <property type="project" value="TreeGrafter"/>
</dbReference>
<dbReference type="GeneTree" id="ENSGT00550000074940"/>
<sequence length="384" mass="44744">HVLTTLRENILRSTFSETFNNCIKRKITNCMFVSIIQREIQEQTVANFYLAFEAQLTIIPVMNKRVEKQIEKVFDIPKEESLQNWAQSLVDQFFQEVVKRIPDLEDPFKALFFDSTFDHYRGVVANIALCGGRVSRGDKIISAQLGNSYEVNELGLLRPNVHPTETLSRKKSSRLKFSAIKPRDSSIKLYFFIISNLSVIFLHFYIELFTFNKIQFYNYLMVILSRRAIQKNMFYIIDRRVMMKYIFPLNEIVMDFYDQLKSVSSGYACFDYEDAGYEAADLIKMDFLLSGRPVEELATIVHKDKAYSAGKARCERLKESIPRQMFEIAVQAAIGSKIITRENVTYQKNVLAKCLLKKQAEEKKKLRRIRNTDVLKDAFINVLK</sequence>
<dbReference type="Ensembl" id="ENSCCRT00000197563.1">
    <property type="protein sequence ID" value="ENSCCRP00000117404.1"/>
    <property type="gene ID" value="ENSCCRG00000079822.1"/>
</dbReference>
<evidence type="ECO:0000256" key="5">
    <source>
        <dbReference type="SAM" id="Phobius"/>
    </source>
</evidence>
<dbReference type="Pfam" id="PF00679">
    <property type="entry name" value="EFG_C"/>
    <property type="match status" value="1"/>
</dbReference>
<evidence type="ECO:0000259" key="6">
    <source>
        <dbReference type="Pfam" id="PF00679"/>
    </source>
</evidence>
<dbReference type="GO" id="GO:0005739">
    <property type="term" value="C:mitochondrion"/>
    <property type="evidence" value="ECO:0007669"/>
    <property type="project" value="TreeGrafter"/>
</dbReference>
<dbReference type="GO" id="GO:0045727">
    <property type="term" value="P:positive regulation of translation"/>
    <property type="evidence" value="ECO:0007669"/>
    <property type="project" value="TreeGrafter"/>
</dbReference>
<dbReference type="Gene3D" id="3.30.70.240">
    <property type="match status" value="1"/>
</dbReference>
<reference evidence="8" key="2">
    <citation type="submission" date="2025-09" db="UniProtKB">
        <authorList>
            <consortium name="Ensembl"/>
        </authorList>
    </citation>
    <scope>IDENTIFICATION</scope>
</reference>
<feature type="domain" description="Elongation factor EFG" evidence="6">
    <location>
        <begin position="222"/>
        <end position="282"/>
    </location>
</feature>
<evidence type="ECO:0000313" key="8">
    <source>
        <dbReference type="Ensembl" id="ENSCCRP00000117404.1"/>
    </source>
</evidence>
<dbReference type="Gene3D" id="2.40.30.10">
    <property type="entry name" value="Translation factors"/>
    <property type="match status" value="1"/>
</dbReference>
<dbReference type="Proteomes" id="UP001108240">
    <property type="component" value="Unplaced"/>
</dbReference>
<dbReference type="SUPFAM" id="SSF54980">
    <property type="entry name" value="EF-G C-terminal domain-like"/>
    <property type="match status" value="1"/>
</dbReference>
<name>A0A9J7YBA3_CYPCA</name>
<dbReference type="InterPro" id="IPR035647">
    <property type="entry name" value="EFG_III/V"/>
</dbReference>
<accession>A0A9J7YBA3</accession>
<dbReference type="InterPro" id="IPR013842">
    <property type="entry name" value="LepA_CTD"/>
</dbReference>
<evidence type="ECO:0000313" key="9">
    <source>
        <dbReference type="Proteomes" id="UP001108240"/>
    </source>
</evidence>
<keyword evidence="2" id="KW-0547">Nucleotide-binding</keyword>
<dbReference type="InterPro" id="IPR009000">
    <property type="entry name" value="Transl_B-barrel_sf"/>
</dbReference>
<evidence type="ECO:0000259" key="7">
    <source>
        <dbReference type="Pfam" id="PF06421"/>
    </source>
</evidence>
<keyword evidence="5" id="KW-0472">Membrane</keyword>
<keyword evidence="9" id="KW-1185">Reference proteome</keyword>
<protein>
    <submittedName>
        <fullName evidence="8">GTP binding elongation factor GUF1</fullName>
    </submittedName>
</protein>